<dbReference type="EMBL" id="AP014967">
    <property type="protein sequence ID" value="BAT12392.1"/>
    <property type="molecule type" value="Genomic_DNA"/>
</dbReference>
<reference evidence="1 2" key="3">
    <citation type="journal article" date="2013" name="Rice">
        <title>Improvement of the Oryza sativa Nipponbare reference genome using next generation sequence and optical map data.</title>
        <authorList>
            <person name="Kawahara Y."/>
            <person name="de la Bastide M."/>
            <person name="Hamilton J.P."/>
            <person name="Kanamori H."/>
            <person name="McCombie W.R."/>
            <person name="Ouyang S."/>
            <person name="Schwartz D.C."/>
            <person name="Tanaka T."/>
            <person name="Wu J."/>
            <person name="Zhou S."/>
            <person name="Childs K.L."/>
            <person name="Davidson R.M."/>
            <person name="Lin H."/>
            <person name="Quesada-Ocampo L."/>
            <person name="Vaillancourt B."/>
            <person name="Sakai H."/>
            <person name="Lee S.S."/>
            <person name="Kim J."/>
            <person name="Numa H."/>
            <person name="Itoh T."/>
            <person name="Buell C.R."/>
            <person name="Matsumoto T."/>
        </authorList>
    </citation>
    <scope>NUCLEOTIDE SEQUENCE [LARGE SCALE GENOMIC DNA]</scope>
    <source>
        <strain evidence="2">cv. Nipponbare</strain>
    </source>
</reference>
<dbReference type="Proteomes" id="UP000059680">
    <property type="component" value="Chromosome 11"/>
</dbReference>
<reference evidence="1 2" key="2">
    <citation type="journal article" date="2013" name="Plant Cell Physiol.">
        <title>Rice Annotation Project Database (RAP-DB): an integrative and interactive database for rice genomics.</title>
        <authorList>
            <person name="Sakai H."/>
            <person name="Lee S.S."/>
            <person name="Tanaka T."/>
            <person name="Numa H."/>
            <person name="Kim J."/>
            <person name="Kawahara Y."/>
            <person name="Wakimoto H."/>
            <person name="Yang C.C."/>
            <person name="Iwamoto M."/>
            <person name="Abe T."/>
            <person name="Yamada Y."/>
            <person name="Muto A."/>
            <person name="Inokuchi H."/>
            <person name="Ikemura T."/>
            <person name="Matsumoto T."/>
            <person name="Sasaki T."/>
            <person name="Itoh T."/>
        </authorList>
    </citation>
    <scope>NUCLEOTIDE SEQUENCE [LARGE SCALE GENOMIC DNA]</scope>
    <source>
        <strain evidence="2">cv. Nipponbare</strain>
    </source>
</reference>
<dbReference type="PaxDb" id="39947-A0A0P0XY53"/>
<proteinExistence type="predicted"/>
<protein>
    <submittedName>
        <fullName evidence="1">Os11g0113800 protein</fullName>
    </submittedName>
</protein>
<name>A0A0P0XY53_ORYSJ</name>
<reference evidence="2" key="1">
    <citation type="journal article" date="2005" name="Nature">
        <title>The map-based sequence of the rice genome.</title>
        <authorList>
            <consortium name="International rice genome sequencing project (IRGSP)"/>
            <person name="Matsumoto T."/>
            <person name="Wu J."/>
            <person name="Kanamori H."/>
            <person name="Katayose Y."/>
            <person name="Fujisawa M."/>
            <person name="Namiki N."/>
            <person name="Mizuno H."/>
            <person name="Yamamoto K."/>
            <person name="Antonio B.A."/>
            <person name="Baba T."/>
            <person name="Sakata K."/>
            <person name="Nagamura Y."/>
            <person name="Aoki H."/>
            <person name="Arikawa K."/>
            <person name="Arita K."/>
            <person name="Bito T."/>
            <person name="Chiden Y."/>
            <person name="Fujitsuka N."/>
            <person name="Fukunaka R."/>
            <person name="Hamada M."/>
            <person name="Harada C."/>
            <person name="Hayashi A."/>
            <person name="Hijishita S."/>
            <person name="Honda M."/>
            <person name="Hosokawa S."/>
            <person name="Ichikawa Y."/>
            <person name="Idonuma A."/>
            <person name="Iijima M."/>
            <person name="Ikeda M."/>
            <person name="Ikeno M."/>
            <person name="Ito K."/>
            <person name="Ito S."/>
            <person name="Ito T."/>
            <person name="Ito Y."/>
            <person name="Ito Y."/>
            <person name="Iwabuchi A."/>
            <person name="Kamiya K."/>
            <person name="Karasawa W."/>
            <person name="Kurita K."/>
            <person name="Katagiri S."/>
            <person name="Kikuta A."/>
            <person name="Kobayashi H."/>
            <person name="Kobayashi N."/>
            <person name="Machita K."/>
            <person name="Maehara T."/>
            <person name="Masukawa M."/>
            <person name="Mizubayashi T."/>
            <person name="Mukai Y."/>
            <person name="Nagasaki H."/>
            <person name="Nagata Y."/>
            <person name="Naito S."/>
            <person name="Nakashima M."/>
            <person name="Nakama Y."/>
            <person name="Nakamichi Y."/>
            <person name="Nakamura M."/>
            <person name="Meguro A."/>
            <person name="Negishi M."/>
            <person name="Ohta I."/>
            <person name="Ohta T."/>
            <person name="Okamoto M."/>
            <person name="Ono N."/>
            <person name="Saji S."/>
            <person name="Sakaguchi M."/>
            <person name="Sakai K."/>
            <person name="Shibata M."/>
            <person name="Shimokawa T."/>
            <person name="Song J."/>
            <person name="Takazaki Y."/>
            <person name="Terasawa K."/>
            <person name="Tsugane M."/>
            <person name="Tsuji K."/>
            <person name="Ueda S."/>
            <person name="Waki K."/>
            <person name="Yamagata H."/>
            <person name="Yamamoto M."/>
            <person name="Yamamoto S."/>
            <person name="Yamane H."/>
            <person name="Yoshiki S."/>
            <person name="Yoshihara R."/>
            <person name="Yukawa K."/>
            <person name="Zhong H."/>
            <person name="Yano M."/>
            <person name="Yuan Q."/>
            <person name="Ouyang S."/>
            <person name="Liu J."/>
            <person name="Jones K.M."/>
            <person name="Gansberger K."/>
            <person name="Moffat K."/>
            <person name="Hill J."/>
            <person name="Bera J."/>
            <person name="Fadrosh D."/>
            <person name="Jin S."/>
            <person name="Johri S."/>
            <person name="Kim M."/>
            <person name="Overton L."/>
            <person name="Reardon M."/>
            <person name="Tsitrin T."/>
            <person name="Vuong H."/>
            <person name="Weaver B."/>
            <person name="Ciecko A."/>
            <person name="Tallon L."/>
            <person name="Jackson J."/>
            <person name="Pai G."/>
            <person name="Aken S.V."/>
            <person name="Utterback T."/>
            <person name="Reidmuller S."/>
            <person name="Feldblyum T."/>
            <person name="Hsiao J."/>
            <person name="Zismann V."/>
            <person name="Iobst S."/>
            <person name="de Vazeille A.R."/>
            <person name="Buell C.R."/>
            <person name="Ying K."/>
            <person name="Li Y."/>
            <person name="Lu T."/>
            <person name="Huang Y."/>
            <person name="Zhao Q."/>
            <person name="Feng Q."/>
            <person name="Zhang L."/>
            <person name="Zhu J."/>
            <person name="Weng Q."/>
            <person name="Mu J."/>
            <person name="Lu Y."/>
            <person name="Fan D."/>
            <person name="Liu Y."/>
            <person name="Guan J."/>
            <person name="Zhang Y."/>
            <person name="Yu S."/>
            <person name="Liu X."/>
            <person name="Zhang Y."/>
            <person name="Hong G."/>
            <person name="Han B."/>
            <person name="Choisne N."/>
            <person name="Demange N."/>
            <person name="Orjeda G."/>
            <person name="Samain S."/>
            <person name="Cattolico L."/>
            <person name="Pelletier E."/>
            <person name="Couloux A."/>
            <person name="Segurens B."/>
            <person name="Wincker P."/>
            <person name="D'Hont A."/>
            <person name="Scarpelli C."/>
            <person name="Weissenbach J."/>
            <person name="Salanoubat M."/>
            <person name="Quetier F."/>
            <person name="Yu Y."/>
            <person name="Kim H.R."/>
            <person name="Rambo T."/>
            <person name="Currie J."/>
            <person name="Collura K."/>
            <person name="Luo M."/>
            <person name="Yang T."/>
            <person name="Ammiraju J.S.S."/>
            <person name="Engler F."/>
            <person name="Soderlund C."/>
            <person name="Wing R.A."/>
            <person name="Palmer L.E."/>
            <person name="de la Bastide M."/>
            <person name="Spiegel L."/>
            <person name="Nascimento L."/>
            <person name="Zutavern T."/>
            <person name="O'Shaughnessy A."/>
            <person name="Dike S."/>
            <person name="Dedhia N."/>
            <person name="Preston R."/>
            <person name="Balija V."/>
            <person name="McCombie W.R."/>
            <person name="Chow T."/>
            <person name="Chen H."/>
            <person name="Chung M."/>
            <person name="Chen C."/>
            <person name="Shaw J."/>
            <person name="Wu H."/>
            <person name="Hsiao K."/>
            <person name="Chao Y."/>
            <person name="Chu M."/>
            <person name="Cheng C."/>
            <person name="Hour A."/>
            <person name="Lee P."/>
            <person name="Lin S."/>
            <person name="Lin Y."/>
            <person name="Liou J."/>
            <person name="Liu S."/>
            <person name="Hsing Y."/>
            <person name="Raghuvanshi S."/>
            <person name="Mohanty A."/>
            <person name="Bharti A.K."/>
            <person name="Gaur A."/>
            <person name="Gupta V."/>
            <person name="Kumar D."/>
            <person name="Ravi V."/>
            <person name="Vij S."/>
            <person name="Kapur A."/>
            <person name="Khurana P."/>
            <person name="Khurana P."/>
            <person name="Khurana J.P."/>
            <person name="Tyagi A.K."/>
            <person name="Gaikwad K."/>
            <person name="Singh A."/>
            <person name="Dalal V."/>
            <person name="Srivastava S."/>
            <person name="Dixit A."/>
            <person name="Pal A.K."/>
            <person name="Ghazi I.A."/>
            <person name="Yadav M."/>
            <person name="Pandit A."/>
            <person name="Bhargava A."/>
            <person name="Sureshbabu K."/>
            <person name="Batra K."/>
            <person name="Sharma T.R."/>
            <person name="Mohapatra T."/>
            <person name="Singh N.K."/>
            <person name="Messing J."/>
            <person name="Nelson A.B."/>
            <person name="Fuks G."/>
            <person name="Kavchok S."/>
            <person name="Keizer G."/>
            <person name="Linton E."/>
            <person name="Llaca V."/>
            <person name="Song R."/>
            <person name="Tanyolac B."/>
            <person name="Young S."/>
            <person name="Ho-Il K."/>
            <person name="Hahn J.H."/>
            <person name="Sangsakoo G."/>
            <person name="Vanavichit A."/>
            <person name="de Mattos Luiz.A.T."/>
            <person name="Zimmer P.D."/>
            <person name="Malone G."/>
            <person name="Dellagostin O."/>
            <person name="de Oliveira A.C."/>
            <person name="Bevan M."/>
            <person name="Bancroft I."/>
            <person name="Minx P."/>
            <person name="Cordum H."/>
            <person name="Wilson R."/>
            <person name="Cheng Z."/>
            <person name="Jin W."/>
            <person name="Jiang J."/>
            <person name="Leong S.A."/>
            <person name="Iwama H."/>
            <person name="Gojobori T."/>
            <person name="Itoh T."/>
            <person name="Niimura Y."/>
            <person name="Fujii Y."/>
            <person name="Habara T."/>
            <person name="Sakai H."/>
            <person name="Sato Y."/>
            <person name="Wilson G."/>
            <person name="Kumar K."/>
            <person name="McCouch S."/>
            <person name="Juretic N."/>
            <person name="Hoen D."/>
            <person name="Wright S."/>
            <person name="Bruskiewich R."/>
            <person name="Bureau T."/>
            <person name="Miyao A."/>
            <person name="Hirochika H."/>
            <person name="Nishikawa T."/>
            <person name="Kadowaki K."/>
            <person name="Sugiura M."/>
            <person name="Burr B."/>
            <person name="Sasaki T."/>
        </authorList>
    </citation>
    <scope>NUCLEOTIDE SEQUENCE [LARGE SCALE GENOMIC DNA]</scope>
    <source>
        <strain evidence="2">cv. Nipponbare</strain>
    </source>
</reference>
<gene>
    <name evidence="1" type="ordered locus">Os11g0113800</name>
    <name evidence="1" type="ORF">OSNPB_110113800</name>
</gene>
<dbReference type="InParanoid" id="A0A0P0XY53"/>
<evidence type="ECO:0000313" key="1">
    <source>
        <dbReference type="EMBL" id="BAT12392.1"/>
    </source>
</evidence>
<organism evidence="1 2">
    <name type="scientific">Oryza sativa subsp. japonica</name>
    <name type="common">Rice</name>
    <dbReference type="NCBI Taxonomy" id="39947"/>
    <lineage>
        <taxon>Eukaryota</taxon>
        <taxon>Viridiplantae</taxon>
        <taxon>Streptophyta</taxon>
        <taxon>Embryophyta</taxon>
        <taxon>Tracheophyta</taxon>
        <taxon>Spermatophyta</taxon>
        <taxon>Magnoliopsida</taxon>
        <taxon>Liliopsida</taxon>
        <taxon>Poales</taxon>
        <taxon>Poaceae</taxon>
        <taxon>BOP clade</taxon>
        <taxon>Oryzoideae</taxon>
        <taxon>Oryzeae</taxon>
        <taxon>Oryzinae</taxon>
        <taxon>Oryza</taxon>
        <taxon>Oryza sativa</taxon>
    </lineage>
</organism>
<sequence>MSSSMGLTSLGVGVYDGRRGHRRPALAWGMTAEDSVAGVEPRHGAWTAEDGLDVEDKASSDDVSVLRSGIDEYQVVLTGINIKYQWVLSPDT</sequence>
<dbReference type="AlphaFoldDB" id="A0A0P0XY53"/>
<keyword evidence="2" id="KW-1185">Reference proteome</keyword>
<accession>A0A0P0XY53</accession>
<evidence type="ECO:0000313" key="2">
    <source>
        <dbReference type="Proteomes" id="UP000059680"/>
    </source>
</evidence>